<feature type="chain" id="PRO_5020825850" evidence="2">
    <location>
        <begin position="23"/>
        <end position="483"/>
    </location>
</feature>
<dbReference type="PANTHER" id="PTHR11647:SF1">
    <property type="entry name" value="COLLAPSIN RESPONSE MEDIATOR PROTEIN"/>
    <property type="match status" value="1"/>
</dbReference>
<dbReference type="SUPFAM" id="SSF51338">
    <property type="entry name" value="Composite domain of metallo-dependent hydrolases"/>
    <property type="match status" value="1"/>
</dbReference>
<reference evidence="4 5" key="1">
    <citation type="submission" date="2019-03" db="EMBL/GenBank/DDBJ databases">
        <title>Genomic Encyclopedia of Type Strains, Phase IV (KMG-IV): sequencing the most valuable type-strain genomes for metagenomic binning, comparative biology and taxonomic classification.</title>
        <authorList>
            <person name="Goeker M."/>
        </authorList>
    </citation>
    <scope>NUCLEOTIDE SEQUENCE [LARGE SCALE GENOMIC DNA]</scope>
    <source>
        <strain evidence="4 5">DSM 103792</strain>
    </source>
</reference>
<dbReference type="SUPFAM" id="SSF51556">
    <property type="entry name" value="Metallo-dependent hydrolases"/>
    <property type="match status" value="1"/>
</dbReference>
<keyword evidence="5" id="KW-1185">Reference proteome</keyword>
<dbReference type="InterPro" id="IPR011059">
    <property type="entry name" value="Metal-dep_hydrolase_composite"/>
</dbReference>
<protein>
    <submittedName>
        <fullName evidence="4">Imidazolonepropionase-like amidohydrolase</fullName>
    </submittedName>
</protein>
<evidence type="ECO:0000313" key="5">
    <source>
        <dbReference type="Proteomes" id="UP000295375"/>
    </source>
</evidence>
<evidence type="ECO:0000256" key="1">
    <source>
        <dbReference type="ARBA" id="ARBA00001947"/>
    </source>
</evidence>
<comment type="cofactor">
    <cofactor evidence="1">
        <name>Zn(2+)</name>
        <dbReference type="ChEBI" id="CHEBI:29105"/>
    </cofactor>
</comment>
<dbReference type="GO" id="GO:0016812">
    <property type="term" value="F:hydrolase activity, acting on carbon-nitrogen (but not peptide) bonds, in cyclic amides"/>
    <property type="evidence" value="ECO:0007669"/>
    <property type="project" value="TreeGrafter"/>
</dbReference>
<dbReference type="InterPro" id="IPR006680">
    <property type="entry name" value="Amidohydro-rel"/>
</dbReference>
<dbReference type="Pfam" id="PF01979">
    <property type="entry name" value="Amidohydro_1"/>
    <property type="match status" value="1"/>
</dbReference>
<evidence type="ECO:0000259" key="3">
    <source>
        <dbReference type="Pfam" id="PF01979"/>
    </source>
</evidence>
<dbReference type="AlphaFoldDB" id="A0A4R6UJ43"/>
<dbReference type="InterPro" id="IPR032466">
    <property type="entry name" value="Metal_Hydrolase"/>
</dbReference>
<organism evidence="4 5">
    <name type="scientific">Permianibacter aggregans</name>
    <dbReference type="NCBI Taxonomy" id="1510150"/>
    <lineage>
        <taxon>Bacteria</taxon>
        <taxon>Pseudomonadati</taxon>
        <taxon>Pseudomonadota</taxon>
        <taxon>Gammaproteobacteria</taxon>
        <taxon>Pseudomonadales</taxon>
        <taxon>Pseudomonadaceae</taxon>
        <taxon>Permianibacter</taxon>
    </lineage>
</organism>
<dbReference type="CDD" id="cd01309">
    <property type="entry name" value="Met_dep_hydrolase_C"/>
    <property type="match status" value="1"/>
</dbReference>
<dbReference type="Proteomes" id="UP000295375">
    <property type="component" value="Unassembled WGS sequence"/>
</dbReference>
<evidence type="ECO:0000313" key="4">
    <source>
        <dbReference type="EMBL" id="TDQ46841.1"/>
    </source>
</evidence>
<name>A0A4R6UJ43_9GAMM</name>
<keyword evidence="4" id="KW-0378">Hydrolase</keyword>
<dbReference type="InterPro" id="IPR050378">
    <property type="entry name" value="Metallo-dep_Hydrolases_sf"/>
</dbReference>
<accession>A0A4R6UJ43</accession>
<evidence type="ECO:0000256" key="2">
    <source>
        <dbReference type="SAM" id="SignalP"/>
    </source>
</evidence>
<dbReference type="EMBL" id="SNYM01000012">
    <property type="protein sequence ID" value="TDQ46841.1"/>
    <property type="molecule type" value="Genomic_DNA"/>
</dbReference>
<dbReference type="GO" id="GO:0005829">
    <property type="term" value="C:cytosol"/>
    <property type="evidence" value="ECO:0007669"/>
    <property type="project" value="TreeGrafter"/>
</dbReference>
<keyword evidence="2" id="KW-0732">Signal</keyword>
<comment type="caution">
    <text evidence="4">The sequence shown here is derived from an EMBL/GenBank/DDBJ whole genome shotgun (WGS) entry which is preliminary data.</text>
</comment>
<feature type="signal peptide" evidence="2">
    <location>
        <begin position="1"/>
        <end position="22"/>
    </location>
</feature>
<dbReference type="Gene3D" id="3.20.20.140">
    <property type="entry name" value="Metal-dependent hydrolases"/>
    <property type="match status" value="1"/>
</dbReference>
<dbReference type="Gene3D" id="2.30.40.10">
    <property type="entry name" value="Urease, subunit C, domain 1"/>
    <property type="match status" value="1"/>
</dbReference>
<sequence length="483" mass="52649">MRPWWQPTATAAALALLCVSCADSPDSSKTAEQAEPFASQYQPLPSTPTLIKNATLLLGNGERIDNGQLLLVDGKINAVGTNVDAPENATVIDASGKWVTPGIIDAHSHLGVYPSPGIESSEDGNEMVNPDTAYAWAEHAIWPQDPQFPLALAGGVTTLHVLPGSANLFGGRSVTIKNVPARSVMEMKFPDAPHGLKMACGENPKRVYGDKGGPMTRMGNVAGYRKSWIEAQRYRNEWKKYQDVLAAADGDELAVIDKKPERDLRLDTLAAVLDGKILIQNHCYRAEEMAIMIEIAKEFDFEISMFHHAVEAYKVADLLAENQICAAMWADWWGFKHEAYDMIFENIPFVDKASVTKTVDGEPVELKGCAVVHSDSALGIQRLNQEAAKAMAAGNRAGLNIDEAHAMRWLTENPAKAIGIDDKVGTLTVGKNADVVIWDRNPFSVYAHADKVFIDGALMYDRFDAAKQPKTDFDLGLTAGGMR</sequence>
<feature type="domain" description="Amidohydrolase-related" evidence="3">
    <location>
        <begin position="374"/>
        <end position="455"/>
    </location>
</feature>
<gene>
    <name evidence="4" type="ORF">EV696_112103</name>
</gene>
<proteinExistence type="predicted"/>
<dbReference type="PANTHER" id="PTHR11647">
    <property type="entry name" value="HYDRANTOINASE/DIHYDROPYRIMIDINASE FAMILY MEMBER"/>
    <property type="match status" value="1"/>
</dbReference>